<dbReference type="Proteomes" id="UP000554482">
    <property type="component" value="Unassembled WGS sequence"/>
</dbReference>
<name>A0A7J6UVS3_THATH</name>
<organism evidence="1 2">
    <name type="scientific">Thalictrum thalictroides</name>
    <name type="common">Rue-anemone</name>
    <name type="synonym">Anemone thalictroides</name>
    <dbReference type="NCBI Taxonomy" id="46969"/>
    <lineage>
        <taxon>Eukaryota</taxon>
        <taxon>Viridiplantae</taxon>
        <taxon>Streptophyta</taxon>
        <taxon>Embryophyta</taxon>
        <taxon>Tracheophyta</taxon>
        <taxon>Spermatophyta</taxon>
        <taxon>Magnoliopsida</taxon>
        <taxon>Ranunculales</taxon>
        <taxon>Ranunculaceae</taxon>
        <taxon>Thalictroideae</taxon>
        <taxon>Thalictrum</taxon>
    </lineage>
</organism>
<dbReference type="EMBL" id="JABWDY010042939">
    <property type="protein sequence ID" value="KAF5176302.1"/>
    <property type="molecule type" value="Genomic_DNA"/>
</dbReference>
<evidence type="ECO:0000313" key="2">
    <source>
        <dbReference type="Proteomes" id="UP000554482"/>
    </source>
</evidence>
<keyword evidence="2" id="KW-1185">Reference proteome</keyword>
<evidence type="ECO:0000313" key="1">
    <source>
        <dbReference type="EMBL" id="KAF5176302.1"/>
    </source>
</evidence>
<sequence length="92" mass="9904">MFNNAEAVGILKRIGIGSRPKVAPKVTEVLWLPPEIDEIIANLDNSSLGNPGNGRAGLVFRNHTCAFLGSLSRGTGLVFNYIVECYAIVFAE</sequence>
<accession>A0A7J6UVS3</accession>
<gene>
    <name evidence="1" type="ORF">FRX31_034110</name>
</gene>
<reference evidence="1 2" key="1">
    <citation type="submission" date="2020-06" db="EMBL/GenBank/DDBJ databases">
        <title>Transcriptomic and genomic resources for Thalictrum thalictroides and T. hernandezii: Facilitating candidate gene discovery in an emerging model plant lineage.</title>
        <authorList>
            <person name="Arias T."/>
            <person name="Riano-Pachon D.M."/>
            <person name="Di Stilio V.S."/>
        </authorList>
    </citation>
    <scope>NUCLEOTIDE SEQUENCE [LARGE SCALE GENOMIC DNA]</scope>
    <source>
        <strain evidence="2">cv. WT478/WT964</strain>
        <tissue evidence="1">Leaves</tissue>
    </source>
</reference>
<protein>
    <submittedName>
        <fullName evidence="1">Uncharacterized protein</fullName>
    </submittedName>
</protein>
<dbReference type="OrthoDB" id="1938131at2759"/>
<dbReference type="AlphaFoldDB" id="A0A7J6UVS3"/>
<proteinExistence type="predicted"/>
<comment type="caution">
    <text evidence="1">The sequence shown here is derived from an EMBL/GenBank/DDBJ whole genome shotgun (WGS) entry which is preliminary data.</text>
</comment>